<dbReference type="InterPro" id="IPR046342">
    <property type="entry name" value="CBS_dom_sf"/>
</dbReference>
<evidence type="ECO:0000259" key="2">
    <source>
        <dbReference type="PROSITE" id="PS51371"/>
    </source>
</evidence>
<dbReference type="OrthoDB" id="1523762at2"/>
<feature type="domain" description="CBS" evidence="2">
    <location>
        <begin position="8"/>
        <end position="67"/>
    </location>
</feature>
<dbReference type="Proteomes" id="UP000324595">
    <property type="component" value="Unassembled WGS sequence"/>
</dbReference>
<dbReference type="InterPro" id="IPR000644">
    <property type="entry name" value="CBS_dom"/>
</dbReference>
<keyword evidence="4" id="KW-1185">Reference proteome</keyword>
<dbReference type="SUPFAM" id="SSF54631">
    <property type="entry name" value="CBS-domain pair"/>
    <property type="match status" value="1"/>
</dbReference>
<name>A0A5D3YF89_9BACT</name>
<dbReference type="RefSeq" id="WP_148899816.1">
    <property type="nucleotide sequence ID" value="NZ_VNHY01000005.1"/>
</dbReference>
<evidence type="ECO:0000313" key="4">
    <source>
        <dbReference type="Proteomes" id="UP000324595"/>
    </source>
</evidence>
<dbReference type="Pfam" id="PF00571">
    <property type="entry name" value="CBS"/>
    <property type="match status" value="2"/>
</dbReference>
<keyword evidence="1" id="KW-0129">CBS domain</keyword>
<comment type="caution">
    <text evidence="3">The sequence shown here is derived from an EMBL/GenBank/DDBJ whole genome shotgun (WGS) entry which is preliminary data.</text>
</comment>
<sequence length="222" mass="25404">MLVNNSLITSDEKPLTGTHTVEEVVKEMQEREVTTLPVVNKATQKLIGQVSLSYLEQQDSDQLLSDLELDEAVKFYIGQHIFEAARLMLQYEVRLLPVVDQEWTFQGFMMKQQVLESLSRMLNLAEYGSVITVELDRINFSLSEIVQLIETEDAKILGVTVERPDQNDQQFEVSFKLNVKDVSRVAAALRRYDYSVITQSGSTVFGEDLEERADELLNYIDM</sequence>
<dbReference type="PROSITE" id="PS51371">
    <property type="entry name" value="CBS"/>
    <property type="match status" value="1"/>
</dbReference>
<evidence type="ECO:0000313" key="3">
    <source>
        <dbReference type="EMBL" id="TYP91673.1"/>
    </source>
</evidence>
<dbReference type="AlphaFoldDB" id="A0A5D3YF89"/>
<dbReference type="EMBL" id="VNHY01000005">
    <property type="protein sequence ID" value="TYP91673.1"/>
    <property type="molecule type" value="Genomic_DNA"/>
</dbReference>
<organism evidence="3 4">
    <name type="scientific">Fodinibius salinus</name>
    <dbReference type="NCBI Taxonomy" id="860790"/>
    <lineage>
        <taxon>Bacteria</taxon>
        <taxon>Pseudomonadati</taxon>
        <taxon>Balneolota</taxon>
        <taxon>Balneolia</taxon>
        <taxon>Balneolales</taxon>
        <taxon>Balneolaceae</taxon>
        <taxon>Fodinibius</taxon>
    </lineage>
</organism>
<protein>
    <submittedName>
        <fullName evidence="3">CBS domain-containing protein</fullName>
    </submittedName>
</protein>
<dbReference type="Gene3D" id="3.10.580.10">
    <property type="entry name" value="CBS-domain"/>
    <property type="match status" value="1"/>
</dbReference>
<reference evidence="3 4" key="1">
    <citation type="submission" date="2019-07" db="EMBL/GenBank/DDBJ databases">
        <title>Genomic Encyclopedia of Archaeal and Bacterial Type Strains, Phase II (KMG-II): from individual species to whole genera.</title>
        <authorList>
            <person name="Goeker M."/>
        </authorList>
    </citation>
    <scope>NUCLEOTIDE SEQUENCE [LARGE SCALE GENOMIC DNA]</scope>
    <source>
        <strain evidence="3 4">DSM 21935</strain>
    </source>
</reference>
<evidence type="ECO:0000256" key="1">
    <source>
        <dbReference type="PROSITE-ProRule" id="PRU00703"/>
    </source>
</evidence>
<proteinExistence type="predicted"/>
<accession>A0A5D3YF89</accession>
<gene>
    <name evidence="3" type="ORF">LX73_2497</name>
</gene>